<dbReference type="InterPro" id="IPR002789">
    <property type="entry name" value="HerA_central"/>
</dbReference>
<dbReference type="Proteomes" id="UP000294801">
    <property type="component" value="Unassembled WGS sequence"/>
</dbReference>
<dbReference type="Pfam" id="PF01935">
    <property type="entry name" value="DUF87"/>
    <property type="match status" value="1"/>
</dbReference>
<name>A0ABY2CXG7_GULMO</name>
<dbReference type="SUPFAM" id="SSF52540">
    <property type="entry name" value="P-loop containing nucleoside triphosphate hydrolases"/>
    <property type="match status" value="1"/>
</dbReference>
<sequence length="738" mass="83341">MANNLDPFEIIQQRGEQEKQDVERKHEQAEQEDAKHLLGCLVQKDQYVGETLRMDFRNITVQVHDHHRKTVGGIPHLSYLVASRIQHWKTPINWKEDDASVLLLRVIGAAPTPSDMMDTIIRAEAARRATGNDSEHWEAIENMDSYTRYQLSFAGLQCEVVGTFYLGKASDDSLELKFGSDINNFYPNSGLKVYKPVKEALESIVNFRDSTFTPDHPLKDFTVQIGHVRYASTNRSMQGVDEVPVQISPVDLLAQRTALFGMSRTGKSNTTKIIARSIYHLRNSPSDPVAVGQLIFDYNGEYANENTQGGADVEANALKNVWRERYEGKNEVVTYGLSRPKNDPDRRLLQINAFGNKVRDWSDYNKVVEDLDMLCVGKEILGDLLADDPAKYVKNFCEVDLSVPDNISDPSKQTRYRRLVLIYRALLKKADLDAPNTISKPDILGLGGNGLFGKDLLQSMRSSPDESQQASYSVAADILDPANVSKLTWEKLSSALEILSNFISSKDSGYSEFNTKYVQKSSTGEPWADQNVSRILEMFRYGNGAKSVARLAQYHDGDNSRDFARQIYDDLLEGKLVIVDQAGGEPSLNEAAARRIMWQVFKGNQRSFIAGETPKDILIYVEEAHNLLPPSKADDLKDVWVRTAKEGSKYRIGLVYATQEVSSIQKNILKNTANWFISHLNNTDETRELKKFYDFANFEDSILHAQNRGFLRAKMLSNPYVNPVQIERFVLNIVQPAN</sequence>
<dbReference type="Gene3D" id="3.40.50.300">
    <property type="entry name" value="P-loop containing nucleotide triphosphate hydrolases"/>
    <property type="match status" value="2"/>
</dbReference>
<feature type="region of interest" description="Disordered" evidence="1">
    <location>
        <begin position="1"/>
        <end position="30"/>
    </location>
</feature>
<dbReference type="PANTHER" id="PTHR42957">
    <property type="entry name" value="HELICASE MJ1565-RELATED"/>
    <property type="match status" value="1"/>
</dbReference>
<dbReference type="InterPro" id="IPR008571">
    <property type="entry name" value="HerA-like"/>
</dbReference>
<evidence type="ECO:0000313" key="3">
    <source>
        <dbReference type="EMBL" id="TCW31806.1"/>
    </source>
</evidence>
<evidence type="ECO:0000259" key="2">
    <source>
        <dbReference type="Pfam" id="PF01935"/>
    </source>
</evidence>
<evidence type="ECO:0000313" key="4">
    <source>
        <dbReference type="Proteomes" id="UP000294801"/>
    </source>
</evidence>
<dbReference type="RefSeq" id="WP_132098323.1">
    <property type="nucleotide sequence ID" value="NZ_SMDA01000004.1"/>
</dbReference>
<dbReference type="InterPro" id="IPR027417">
    <property type="entry name" value="P-loop_NTPase"/>
</dbReference>
<gene>
    <name evidence="3" type="ORF">EV669_104174</name>
</gene>
<accession>A0ABY2CXG7</accession>
<organism evidence="3 4">
    <name type="scientific">Gulbenkiania mobilis</name>
    <dbReference type="NCBI Taxonomy" id="397457"/>
    <lineage>
        <taxon>Bacteria</taxon>
        <taxon>Pseudomonadati</taxon>
        <taxon>Pseudomonadota</taxon>
        <taxon>Betaproteobacteria</taxon>
        <taxon>Neisseriales</taxon>
        <taxon>Chromobacteriaceae</taxon>
        <taxon>Gulbenkiania</taxon>
    </lineage>
</organism>
<comment type="caution">
    <text evidence="3">The sequence shown here is derived from an EMBL/GenBank/DDBJ whole genome shotgun (WGS) entry which is preliminary data.</text>
</comment>
<feature type="domain" description="Helicase HerA central" evidence="2">
    <location>
        <begin position="241"/>
        <end position="316"/>
    </location>
</feature>
<feature type="compositionally biased region" description="Basic and acidic residues" evidence="1">
    <location>
        <begin position="15"/>
        <end position="30"/>
    </location>
</feature>
<reference evidence="3 4" key="1">
    <citation type="submission" date="2019-03" db="EMBL/GenBank/DDBJ databases">
        <title>Genomic Encyclopedia of Type Strains, Phase IV (KMG-IV): sequencing the most valuable type-strain genomes for metagenomic binning, comparative biology and taxonomic classification.</title>
        <authorList>
            <person name="Goeker M."/>
        </authorList>
    </citation>
    <scope>NUCLEOTIDE SEQUENCE [LARGE SCALE GENOMIC DNA]</scope>
    <source>
        <strain evidence="3 4">DSM 18507</strain>
    </source>
</reference>
<dbReference type="EMBL" id="SMDA01000004">
    <property type="protein sequence ID" value="TCW31806.1"/>
    <property type="molecule type" value="Genomic_DNA"/>
</dbReference>
<keyword evidence="4" id="KW-1185">Reference proteome</keyword>
<dbReference type="PANTHER" id="PTHR42957:SF1">
    <property type="entry name" value="HELICASE MJ1565-RELATED"/>
    <property type="match status" value="1"/>
</dbReference>
<proteinExistence type="predicted"/>
<evidence type="ECO:0000256" key="1">
    <source>
        <dbReference type="SAM" id="MobiDB-lite"/>
    </source>
</evidence>
<protein>
    <submittedName>
        <fullName evidence="3">Uncharacterized protein DUF87</fullName>
    </submittedName>
</protein>